<keyword evidence="5" id="KW-1185">Reference proteome</keyword>
<dbReference type="InterPro" id="IPR013320">
    <property type="entry name" value="ConA-like_dom_sf"/>
</dbReference>
<sequence>MNRCDASRRTPWLYIGLLSLCLSVFSVTAQANLLAEWRLDETEWNSTPNEVQDSSGNAHHGRAMNGLTSVAGKVCQAGWFRGEGFNAAPNNTWYTARYYIQVPHTTELSPMTQGANAEMHLSGWIRPDSVSGTMTVLMKGNDSSSHEYHVFIENGQLKFTLWNHWGGSYTGSINYNLSAGQWYFFSFAAERQGNSNNVRLTGQLYSEQSDTPLATLNSGNQSIPLANKVSSGDLRIGAFLWSGSQPTHYFNGLIDELRLHDRVLTEAERITLKNTQRDCGGPVLQCFNDTFAREQLGNDWSVTHLSGSFGNPRIVNQRLRMTDASANVATAATLQRLFPSADNLVTIEFDFFAYGGSGADGIAVVFSDAATTPAPGGYGGSLGYAQRSSGIQGFAGGWLGIALDTFGNYSNPTEGRQGGPGRRQHSVAMRGSGAGTSGYAYLQGTQTLSPALRSTAGQRYRITIDSRAAGQSWVTVERDLGSGFAPLIGPVDILSSAGQAQVPENLLLTLTGSTGGSNDNHEIDNLEVCGLKMEPLIADVHHYRILHRGSGLTCAAEPIQVIACANDSCSSRFSGPASVTLSPASSGAIRWEQGPSGTLDAGEGQFLLRRNTSGNVTLGLSANYPSAANVTRCFRQGVEGSCVLSFAESGFLMELPDLIAGKPDSFTLSARRASSSNPESCAPAFTGTRTVAFRSQYSNPATGSLPLRLNNQSISNTTGWTQLELTFDEQANAQVPIRYDDAGLKQLEARYSGAQNTIEQGLVLSGSGEFSSKPAGLCLETPEANAACEGDLADCSVFKIAGETFAMQLRGVRWTADDDPQLCDNPTTENYQQQAITVSAELVAPAGGRSAELSVSQMPITSGGSTTEDLTLSEVGVFRFHAVPMAGNYFGRSVSPGTSAPIGRFIPSHFDLHYQVDSACLPGSPDAFSYTGLQTSSANQSAGQPFRVQGHVQALNLQNQPTHNYRDGFAKLTAEDLSGIPLRTPDGQSSGQFGHWNLSLQAFTQGRADFSLDTDLRMASRPHAPVQIYPQLSAADSDSVQGSSADMNAAQTFLSGRLTVGSRHAYLETAPINLPLVAEYFDGQRWARHTANSCSPLQLFRLDNDQAQNQTGSIAIATGSTEHAAGPFNLSAGEYLLRFSAPGEGNSGFTDVTPLLSDQPWLRYDWQGNGWHTDDPVGRAVWGLYRGNPAIIYQREIWR</sequence>
<reference evidence="4 5" key="1">
    <citation type="journal article" date="2005" name="Int. J. Syst. Evol. Microbiol.">
        <title>Nitrincola lacisaponensis gen. nov., sp. nov., a novel alkaliphilic bacterium isolated from an alkaline, saline lake.</title>
        <authorList>
            <person name="Dimitriu P.A."/>
            <person name="Shukla S.K."/>
            <person name="Conradt J."/>
            <person name="Marquez M.C."/>
            <person name="Ventosa A."/>
            <person name="Maglia A."/>
            <person name="Peyton B.M."/>
            <person name="Pinkart H.C."/>
            <person name="Mormile M.R."/>
        </authorList>
    </citation>
    <scope>NUCLEOTIDE SEQUENCE [LARGE SCALE GENOMIC DNA]</scope>
    <source>
        <strain evidence="4 5">4CA</strain>
    </source>
</reference>
<dbReference type="InterPro" id="IPR046524">
    <property type="entry name" value="DUF6701"/>
</dbReference>
<accession>A0A063Y4L5</accession>
<evidence type="ECO:0000256" key="2">
    <source>
        <dbReference type="SAM" id="SignalP"/>
    </source>
</evidence>
<evidence type="ECO:0000313" key="4">
    <source>
        <dbReference type="EMBL" id="KDE40075.1"/>
    </source>
</evidence>
<feature type="signal peptide" evidence="2">
    <location>
        <begin position="1"/>
        <end position="31"/>
    </location>
</feature>
<dbReference type="EMBL" id="JMSZ01000016">
    <property type="protein sequence ID" value="KDE40075.1"/>
    <property type="molecule type" value="Genomic_DNA"/>
</dbReference>
<dbReference type="SUPFAM" id="SSF49899">
    <property type="entry name" value="Concanavalin A-like lectins/glucanases"/>
    <property type="match status" value="2"/>
</dbReference>
<name>A0A063Y4L5_9GAMM</name>
<dbReference type="Proteomes" id="UP000027318">
    <property type="component" value="Unassembled WGS sequence"/>
</dbReference>
<organism evidence="4 5">
    <name type="scientific">Nitrincola lacisaponensis</name>
    <dbReference type="NCBI Taxonomy" id="267850"/>
    <lineage>
        <taxon>Bacteria</taxon>
        <taxon>Pseudomonadati</taxon>
        <taxon>Pseudomonadota</taxon>
        <taxon>Gammaproteobacteria</taxon>
        <taxon>Oceanospirillales</taxon>
        <taxon>Oceanospirillaceae</taxon>
        <taxon>Nitrincola</taxon>
    </lineage>
</organism>
<gene>
    <name evidence="4" type="ORF">ADINL_0667</name>
</gene>
<feature type="chain" id="PRO_5001620148" evidence="2">
    <location>
        <begin position="32"/>
        <end position="1199"/>
    </location>
</feature>
<dbReference type="AlphaFoldDB" id="A0A063Y4L5"/>
<evidence type="ECO:0000256" key="1">
    <source>
        <dbReference type="SAM" id="MobiDB-lite"/>
    </source>
</evidence>
<keyword evidence="2" id="KW-0732">Signal</keyword>
<feature type="region of interest" description="Disordered" evidence="1">
    <location>
        <begin position="411"/>
        <end position="430"/>
    </location>
</feature>
<dbReference type="PATRIC" id="fig|267850.7.peg.660"/>
<comment type="caution">
    <text evidence="4">The sequence shown here is derived from an EMBL/GenBank/DDBJ whole genome shotgun (WGS) entry which is preliminary data.</text>
</comment>
<feature type="domain" description="DUF6701" evidence="3">
    <location>
        <begin position="630"/>
        <end position="1197"/>
    </location>
</feature>
<dbReference type="OrthoDB" id="9790247at2"/>
<dbReference type="Gene3D" id="2.60.120.200">
    <property type="match status" value="2"/>
</dbReference>
<dbReference type="Pfam" id="PF13385">
    <property type="entry name" value="Laminin_G_3"/>
    <property type="match status" value="1"/>
</dbReference>
<dbReference type="Pfam" id="PF20419">
    <property type="entry name" value="DUF6701"/>
    <property type="match status" value="1"/>
</dbReference>
<proteinExistence type="predicted"/>
<dbReference type="RefSeq" id="WP_036543996.1">
    <property type="nucleotide sequence ID" value="NZ_JMSZ01000016.1"/>
</dbReference>
<protein>
    <submittedName>
        <fullName evidence="4">MSHA biogenesis protein MshQ</fullName>
    </submittedName>
</protein>
<evidence type="ECO:0000259" key="3">
    <source>
        <dbReference type="Pfam" id="PF20419"/>
    </source>
</evidence>
<evidence type="ECO:0000313" key="5">
    <source>
        <dbReference type="Proteomes" id="UP000027318"/>
    </source>
</evidence>
<dbReference type="STRING" id="267850.ADINL_0667"/>